<dbReference type="GO" id="GO:0016757">
    <property type="term" value="F:glycosyltransferase activity"/>
    <property type="evidence" value="ECO:0007669"/>
    <property type="project" value="InterPro"/>
</dbReference>
<protein>
    <recommendedName>
        <fullName evidence="6">Glycosyltransferase family 1 protein</fullName>
    </recommendedName>
</protein>
<keyword evidence="1" id="KW-0808">Transferase</keyword>
<accession>A0A2M6P0P5</accession>
<evidence type="ECO:0000313" key="5">
    <source>
        <dbReference type="Proteomes" id="UP000228528"/>
    </source>
</evidence>
<dbReference type="PANTHER" id="PTHR46401">
    <property type="entry name" value="GLYCOSYLTRANSFERASE WBBK-RELATED"/>
    <property type="match status" value="1"/>
</dbReference>
<feature type="domain" description="Glycosyltransferase subfamily 4-like N-terminal" evidence="3">
    <location>
        <begin position="17"/>
        <end position="171"/>
    </location>
</feature>
<dbReference type="Pfam" id="PF00534">
    <property type="entry name" value="Glycos_transf_1"/>
    <property type="match status" value="1"/>
</dbReference>
<evidence type="ECO:0000313" key="4">
    <source>
        <dbReference type="EMBL" id="PIR77284.1"/>
    </source>
</evidence>
<dbReference type="GO" id="GO:0009103">
    <property type="term" value="P:lipopolysaccharide biosynthetic process"/>
    <property type="evidence" value="ECO:0007669"/>
    <property type="project" value="TreeGrafter"/>
</dbReference>
<comment type="caution">
    <text evidence="4">The sequence shown here is derived from an EMBL/GenBank/DDBJ whole genome shotgun (WGS) entry which is preliminary data.</text>
</comment>
<evidence type="ECO:0000259" key="2">
    <source>
        <dbReference type="Pfam" id="PF00534"/>
    </source>
</evidence>
<dbReference type="InterPro" id="IPR001296">
    <property type="entry name" value="Glyco_trans_1"/>
</dbReference>
<feature type="domain" description="Glycosyl transferase family 1" evidence="2">
    <location>
        <begin position="196"/>
        <end position="351"/>
    </location>
</feature>
<evidence type="ECO:0008006" key="6">
    <source>
        <dbReference type="Google" id="ProtNLM"/>
    </source>
</evidence>
<dbReference type="Gene3D" id="3.40.50.2000">
    <property type="entry name" value="Glycogen Phosphorylase B"/>
    <property type="match status" value="2"/>
</dbReference>
<proteinExistence type="predicted"/>
<gene>
    <name evidence="4" type="ORF">COU30_03350</name>
</gene>
<evidence type="ECO:0000259" key="3">
    <source>
        <dbReference type="Pfam" id="PF13439"/>
    </source>
</evidence>
<name>A0A2M6P0P5_9BACT</name>
<dbReference type="FunFam" id="3.40.50.2000:FF:000119">
    <property type="entry name" value="Glycosyl transferase group 1"/>
    <property type="match status" value="1"/>
</dbReference>
<dbReference type="PANTHER" id="PTHR46401:SF2">
    <property type="entry name" value="GLYCOSYLTRANSFERASE WBBK-RELATED"/>
    <property type="match status" value="1"/>
</dbReference>
<evidence type="ECO:0000256" key="1">
    <source>
        <dbReference type="ARBA" id="ARBA00022679"/>
    </source>
</evidence>
<dbReference type="SUPFAM" id="SSF53756">
    <property type="entry name" value="UDP-Glycosyltransferase/glycogen phosphorylase"/>
    <property type="match status" value="1"/>
</dbReference>
<sequence>MRIGIDASRANNQQKTGVEWYAFHVIEELKKLIPSTHEVVLYTKTPLTGTLAALPTHWSQKVLSWPPQRLWTQCRLSIEMLCNPPDVLWIPAHVPPLIHPKKTIMTLHDVAAIKFPQSYNWFERWYTTWSANYALTHIDTIITPSECTKQELLTINNNPQANITVIHNGYNNSMASRSNNDTSATTIRTKYVIITPYFLTISRLEEKKNTVRIIHAFTQFRAQHKEETYQLVLVGKPGHGYEKVMAAIDTSPYKKDIITPGWVEQADLPAICSQAQAFVYPSLYEGFGIPILEAFAAGIPVITSKHTSTEEIANGAALLVDPLETKEIANAMEHIITDTAHTKELIKKGTNRVAQFSWQACAKQTAAVLIGEEK</sequence>
<organism evidence="4 5">
    <name type="scientific">Candidatus Magasanikbacteria bacterium CG10_big_fil_rev_8_21_14_0_10_38_6</name>
    <dbReference type="NCBI Taxonomy" id="1974647"/>
    <lineage>
        <taxon>Bacteria</taxon>
        <taxon>Candidatus Magasanikiibacteriota</taxon>
    </lineage>
</organism>
<reference evidence="5" key="1">
    <citation type="submission" date="2017-09" db="EMBL/GenBank/DDBJ databases">
        <title>Depth-based differentiation of microbial function through sediment-hosted aquifers and enrichment of novel symbionts in the deep terrestrial subsurface.</title>
        <authorList>
            <person name="Probst A.J."/>
            <person name="Ladd B."/>
            <person name="Jarett J.K."/>
            <person name="Geller-Mcgrath D.E."/>
            <person name="Sieber C.M.K."/>
            <person name="Emerson J.B."/>
            <person name="Anantharaman K."/>
            <person name="Thomas B.C."/>
            <person name="Malmstrom R."/>
            <person name="Stieglmeier M."/>
            <person name="Klingl A."/>
            <person name="Woyke T."/>
            <person name="Ryan C.M."/>
            <person name="Banfield J.F."/>
        </authorList>
    </citation>
    <scope>NUCLEOTIDE SEQUENCE [LARGE SCALE GENOMIC DNA]</scope>
</reference>
<dbReference type="Pfam" id="PF13439">
    <property type="entry name" value="Glyco_transf_4"/>
    <property type="match status" value="1"/>
</dbReference>
<dbReference type="EMBL" id="PFBW01000145">
    <property type="protein sequence ID" value="PIR77284.1"/>
    <property type="molecule type" value="Genomic_DNA"/>
</dbReference>
<dbReference type="AlphaFoldDB" id="A0A2M6P0P5"/>
<dbReference type="CDD" id="cd03809">
    <property type="entry name" value="GT4_MtfB-like"/>
    <property type="match status" value="1"/>
</dbReference>
<dbReference type="Proteomes" id="UP000228528">
    <property type="component" value="Unassembled WGS sequence"/>
</dbReference>
<dbReference type="InterPro" id="IPR028098">
    <property type="entry name" value="Glyco_trans_4-like_N"/>
</dbReference>